<dbReference type="InterPro" id="IPR001173">
    <property type="entry name" value="Glyco_trans_2-like"/>
</dbReference>
<dbReference type="CDD" id="cd00761">
    <property type="entry name" value="Glyco_tranf_GTA_type"/>
    <property type="match status" value="1"/>
</dbReference>
<comment type="caution">
    <text evidence="11">The sequence shown here is derived from an EMBL/GenBank/DDBJ whole genome shotgun (WGS) entry which is preliminary data.</text>
</comment>
<evidence type="ECO:0000256" key="6">
    <source>
        <dbReference type="ARBA" id="ARBA00037281"/>
    </source>
</evidence>
<dbReference type="PANTHER" id="PTHR43646">
    <property type="entry name" value="GLYCOSYLTRANSFERASE"/>
    <property type="match status" value="1"/>
</dbReference>
<keyword evidence="2" id="KW-1003">Cell membrane</keyword>
<keyword evidence="5" id="KW-0472">Membrane</keyword>
<dbReference type="GO" id="GO:0016757">
    <property type="term" value="F:glycosyltransferase activity"/>
    <property type="evidence" value="ECO:0007669"/>
    <property type="project" value="UniProtKB-KW"/>
</dbReference>
<dbReference type="PANTHER" id="PTHR43646:SF2">
    <property type="entry name" value="GLYCOSYLTRANSFERASE 2-LIKE DOMAIN-CONTAINING PROTEIN"/>
    <property type="match status" value="1"/>
</dbReference>
<name>A0A7Y0LVT0_CELFI</name>
<evidence type="ECO:0000256" key="1">
    <source>
        <dbReference type="ARBA" id="ARBA00004236"/>
    </source>
</evidence>
<protein>
    <recommendedName>
        <fullName evidence="9">4,4'-diaponeurosporenoate glycosyltransferase</fullName>
    </recommendedName>
</protein>
<organism evidence="11 12">
    <name type="scientific">Cellulomonas fimi</name>
    <dbReference type="NCBI Taxonomy" id="1708"/>
    <lineage>
        <taxon>Bacteria</taxon>
        <taxon>Bacillati</taxon>
        <taxon>Actinomycetota</taxon>
        <taxon>Actinomycetes</taxon>
        <taxon>Micrococcales</taxon>
        <taxon>Cellulomonadaceae</taxon>
        <taxon>Cellulomonas</taxon>
    </lineage>
</organism>
<dbReference type="SUPFAM" id="SSF53448">
    <property type="entry name" value="Nucleotide-diphospho-sugar transferases"/>
    <property type="match status" value="1"/>
</dbReference>
<dbReference type="InterPro" id="IPR029044">
    <property type="entry name" value="Nucleotide-diphossugar_trans"/>
</dbReference>
<dbReference type="GO" id="GO:0005886">
    <property type="term" value="C:plasma membrane"/>
    <property type="evidence" value="ECO:0007669"/>
    <property type="project" value="UniProtKB-SubCell"/>
</dbReference>
<feature type="domain" description="Glycosyltransferase 2-like" evidence="10">
    <location>
        <begin position="20"/>
        <end position="172"/>
    </location>
</feature>
<evidence type="ECO:0000256" key="3">
    <source>
        <dbReference type="ARBA" id="ARBA00022676"/>
    </source>
</evidence>
<dbReference type="Proteomes" id="UP000562124">
    <property type="component" value="Unassembled WGS sequence"/>
</dbReference>
<proteinExistence type="inferred from homology"/>
<comment type="subcellular location">
    <subcellularLocation>
        <location evidence="1">Cell membrane</location>
    </subcellularLocation>
</comment>
<keyword evidence="12" id="KW-1185">Reference proteome</keyword>
<dbReference type="Pfam" id="PF00535">
    <property type="entry name" value="Glycos_transf_2"/>
    <property type="match status" value="1"/>
</dbReference>
<dbReference type="AlphaFoldDB" id="A0A7Y0LVT0"/>
<keyword evidence="3" id="KW-0328">Glycosyltransferase</keyword>
<reference evidence="11 12" key="1">
    <citation type="submission" date="2020-04" db="EMBL/GenBank/DDBJ databases">
        <title>Sequencing and Assembly of C. fimi.</title>
        <authorList>
            <person name="Ramsey A.R."/>
        </authorList>
    </citation>
    <scope>NUCLEOTIDE SEQUENCE [LARGE SCALE GENOMIC DNA]</scope>
    <source>
        <strain evidence="11 12">SB</strain>
    </source>
</reference>
<accession>A0A7Y0LVT0</accession>
<dbReference type="Gene3D" id="3.90.550.10">
    <property type="entry name" value="Spore Coat Polysaccharide Biosynthesis Protein SpsA, Chain A"/>
    <property type="match status" value="1"/>
</dbReference>
<evidence type="ECO:0000256" key="4">
    <source>
        <dbReference type="ARBA" id="ARBA00022679"/>
    </source>
</evidence>
<evidence type="ECO:0000256" key="9">
    <source>
        <dbReference type="ARBA" id="ARBA00040345"/>
    </source>
</evidence>
<evidence type="ECO:0000256" key="2">
    <source>
        <dbReference type="ARBA" id="ARBA00022475"/>
    </source>
</evidence>
<evidence type="ECO:0000313" key="12">
    <source>
        <dbReference type="Proteomes" id="UP000562124"/>
    </source>
</evidence>
<comment type="similarity">
    <text evidence="8">Belongs to the glycosyltransferase 2 family. CrtQ subfamily.</text>
</comment>
<gene>
    <name evidence="11" type="ORF">HIR71_02445</name>
</gene>
<evidence type="ECO:0000256" key="5">
    <source>
        <dbReference type="ARBA" id="ARBA00023136"/>
    </source>
</evidence>
<evidence type="ECO:0000313" key="11">
    <source>
        <dbReference type="EMBL" id="NMR19088.1"/>
    </source>
</evidence>
<evidence type="ECO:0000256" key="8">
    <source>
        <dbReference type="ARBA" id="ARBA00038120"/>
    </source>
</evidence>
<evidence type="ECO:0000256" key="7">
    <source>
        <dbReference type="ARBA" id="ARBA00037904"/>
    </source>
</evidence>
<comment type="function">
    <text evidence="6">Catalyzes the glycosylation of 4,4'-diaponeurosporenoate, i.e. the esterification of glucose at the C1'' position with the carboxyl group of 4,4'-diaponeurosporenic acid, to form glycosyl-4,4'-diaponeurosporenoate. This is a step in the biosynthesis of staphyloxanthin, an orange pigment present in most staphylococci strains.</text>
</comment>
<evidence type="ECO:0000259" key="10">
    <source>
        <dbReference type="Pfam" id="PF00535"/>
    </source>
</evidence>
<comment type="pathway">
    <text evidence="7">Carotenoid biosynthesis; staphyloxanthin biosynthesis; staphyloxanthin from farnesyl diphosphate: step 4/5.</text>
</comment>
<sequence length="255" mass="28037">MPGLPPAVPSASRSDVPSLSVVIPAKDDAVALDRCLRLVARQTHAPLEVVVVDNGSTDATARVAAAHGARVVPEPRPGIPAAAATGYDAARGDVVVRCDADSAPPPDWLARVAARMSADPTLDALTGTGYFYDLPRWAEPVLRRAYLGSYYALVHLALAHTALWGSNLAFRRATWHEVRHLVHRDDAELHDDIDLAFQLGPARRTAYDGALRVGVSARSLRGGAQLRRRFRRAFRTLAVNWRVEPPWERWRRRLE</sequence>
<dbReference type="EMBL" id="JABCJJ010000002">
    <property type="protein sequence ID" value="NMR19088.1"/>
    <property type="molecule type" value="Genomic_DNA"/>
</dbReference>
<keyword evidence="4 11" id="KW-0808">Transferase</keyword>